<protein>
    <recommendedName>
        <fullName evidence="1">SchA/CurD-like domain-containing protein</fullName>
    </recommendedName>
</protein>
<evidence type="ECO:0000313" key="3">
    <source>
        <dbReference type="EMBL" id="KWX09523.1"/>
    </source>
</evidence>
<dbReference type="PATRIC" id="fig|1469144.8.peg.4079"/>
<gene>
    <name evidence="2" type="ORF">TH66_05420</name>
    <name evidence="3" type="ORF">TR74_09060</name>
</gene>
<accession>A0A132N3D4</accession>
<evidence type="ECO:0000259" key="1">
    <source>
        <dbReference type="Pfam" id="PF04486"/>
    </source>
</evidence>
<dbReference type="Proteomes" id="UP000070598">
    <property type="component" value="Unassembled WGS sequence"/>
</dbReference>
<dbReference type="EMBL" id="JYIK01000791">
    <property type="protein sequence ID" value="KWX09523.1"/>
    <property type="molecule type" value="Genomic_DNA"/>
</dbReference>
<evidence type="ECO:0000313" key="5">
    <source>
        <dbReference type="Proteomes" id="UP000070659"/>
    </source>
</evidence>
<dbReference type="EMBL" id="JYIJ01000014">
    <property type="protein sequence ID" value="KWX04658.1"/>
    <property type="molecule type" value="Genomic_DNA"/>
</dbReference>
<reference evidence="4" key="1">
    <citation type="submission" date="2015-02" db="EMBL/GenBank/DDBJ databases">
        <title>Physiological reanalysis, assessment of diazotrophy, and genome sequences of multiple isolates of Streptomyces thermoautotrophicus.</title>
        <authorList>
            <person name="MacKellar D.C."/>
            <person name="Lieber L."/>
            <person name="Norman J."/>
            <person name="Bolger A."/>
            <person name="Tobin C."/>
            <person name="Murray J.W."/>
            <person name="Friesen M."/>
            <person name="Prell J."/>
        </authorList>
    </citation>
    <scope>NUCLEOTIDE SEQUENCE [LARGE SCALE GENOMIC DNA]</scope>
    <source>
        <strain evidence="4">UBT1</strain>
    </source>
</reference>
<name>A0A132N3D4_9ACTN</name>
<dbReference type="Pfam" id="PF04486">
    <property type="entry name" value="SchA_CurD"/>
    <property type="match status" value="1"/>
</dbReference>
<reference evidence="2 5" key="2">
    <citation type="submission" date="2015-02" db="EMBL/GenBank/DDBJ databases">
        <title>Physiological reanalysis, assessment of diazotrophy, and genome sequences of multiple isolates of Streptomyces thermoautotrophicus.</title>
        <authorList>
            <person name="MacKellar D.C."/>
            <person name="Lieber L."/>
            <person name="Norman J."/>
            <person name="Bolger A."/>
            <person name="Tobin C."/>
            <person name="Murray J.W."/>
            <person name="Prell J."/>
        </authorList>
    </citation>
    <scope>NUCLEOTIDE SEQUENCE [LARGE SCALE GENOMIC DNA]</scope>
    <source>
        <strain evidence="2 5">UBT1</strain>
    </source>
</reference>
<proteinExistence type="predicted"/>
<evidence type="ECO:0000313" key="2">
    <source>
        <dbReference type="EMBL" id="KWX04658.1"/>
    </source>
</evidence>
<organism evidence="2 5">
    <name type="scientific">Carbonactinospora thermoautotrophica</name>
    <dbReference type="NCBI Taxonomy" id="1469144"/>
    <lineage>
        <taxon>Bacteria</taxon>
        <taxon>Bacillati</taxon>
        <taxon>Actinomycetota</taxon>
        <taxon>Actinomycetes</taxon>
        <taxon>Kitasatosporales</taxon>
        <taxon>Carbonactinosporaceae</taxon>
        <taxon>Carbonactinospora</taxon>
    </lineage>
</organism>
<dbReference type="Proteomes" id="UP000070659">
    <property type="component" value="Unassembled WGS sequence"/>
</dbReference>
<sequence length="122" mass="14035">MPQFAAVTWKVKPGYEAELAELFANYKRPDSFIVRDAQGAEVGKVMATAVFMKDDTIVRVIQFEGPLDEVLRHMSRQQGVRELEDAVDKYLVEPRDTTSPEGFRQFFQRSSMRCLVQRFADV</sequence>
<feature type="domain" description="SchA/CurD-like" evidence="1">
    <location>
        <begin position="3"/>
        <end position="117"/>
    </location>
</feature>
<evidence type="ECO:0000313" key="4">
    <source>
        <dbReference type="Proteomes" id="UP000070598"/>
    </source>
</evidence>
<dbReference type="AlphaFoldDB" id="A0A132N3D4"/>
<comment type="caution">
    <text evidence="2">The sequence shown here is derived from an EMBL/GenBank/DDBJ whole genome shotgun (WGS) entry which is preliminary data.</text>
</comment>
<dbReference type="InterPro" id="IPR007575">
    <property type="entry name" value="SchA_CurD-like"/>
</dbReference>
<dbReference type="RefSeq" id="WP_067068853.1">
    <property type="nucleotide sequence ID" value="NZ_JYIJ01000014.1"/>
</dbReference>